<dbReference type="Gene3D" id="1.10.10.60">
    <property type="entry name" value="Homeodomain-like"/>
    <property type="match status" value="1"/>
</dbReference>
<keyword evidence="4" id="KW-1185">Reference proteome</keyword>
<dbReference type="InterPro" id="IPR002514">
    <property type="entry name" value="Transposase_8"/>
</dbReference>
<name>A0A498PZU7_9MYCO</name>
<dbReference type="Proteomes" id="UP000267289">
    <property type="component" value="Unassembled WGS sequence"/>
</dbReference>
<feature type="domain" description="Transposase IS204/IS1001/IS1096/IS1165 DDE" evidence="2">
    <location>
        <begin position="1"/>
        <end position="90"/>
    </location>
</feature>
<accession>A0A498PZU7</accession>
<dbReference type="AlphaFoldDB" id="A0A498PZU7"/>
<dbReference type="EMBL" id="UPHQ01000096">
    <property type="protein sequence ID" value="VBA38527.1"/>
    <property type="molecule type" value="Genomic_DNA"/>
</dbReference>
<dbReference type="Pfam" id="PF01527">
    <property type="entry name" value="HTH_Tnp_1"/>
    <property type="match status" value="1"/>
</dbReference>
<dbReference type="GO" id="GO:0003677">
    <property type="term" value="F:DNA binding"/>
    <property type="evidence" value="ECO:0007669"/>
    <property type="project" value="InterPro"/>
</dbReference>
<dbReference type="InterPro" id="IPR009057">
    <property type="entry name" value="Homeodomain-like_sf"/>
</dbReference>
<gene>
    <name evidence="3" type="ORF">LAUMK13_02122</name>
</gene>
<protein>
    <recommendedName>
        <fullName evidence="2">Transposase IS204/IS1001/IS1096/IS1165 DDE domain-containing protein</fullName>
    </recommendedName>
</protein>
<proteinExistence type="predicted"/>
<dbReference type="Pfam" id="PF01610">
    <property type="entry name" value="DDE_Tnp_ISL3"/>
    <property type="match status" value="1"/>
</dbReference>
<organism evidence="3 4">
    <name type="scientific">Mycobacterium innocens</name>
    <dbReference type="NCBI Taxonomy" id="2341083"/>
    <lineage>
        <taxon>Bacteria</taxon>
        <taxon>Bacillati</taxon>
        <taxon>Actinomycetota</taxon>
        <taxon>Actinomycetes</taxon>
        <taxon>Mycobacteriales</taxon>
        <taxon>Mycobacteriaceae</taxon>
        <taxon>Mycobacterium</taxon>
    </lineage>
</organism>
<dbReference type="SUPFAM" id="SSF46689">
    <property type="entry name" value="Homeodomain-like"/>
    <property type="match status" value="1"/>
</dbReference>
<reference evidence="3 4" key="1">
    <citation type="submission" date="2018-09" db="EMBL/GenBank/DDBJ databases">
        <authorList>
            <person name="Tagini F."/>
        </authorList>
    </citation>
    <scope>NUCLEOTIDE SEQUENCE [LARGE SCALE GENOMIC DNA]</scope>
    <source>
        <strain evidence="3 4">MK13</strain>
    </source>
</reference>
<dbReference type="GO" id="GO:0004803">
    <property type="term" value="F:transposase activity"/>
    <property type="evidence" value="ECO:0007669"/>
    <property type="project" value="InterPro"/>
</dbReference>
<evidence type="ECO:0000313" key="3">
    <source>
        <dbReference type="EMBL" id="VBA38527.1"/>
    </source>
</evidence>
<evidence type="ECO:0000256" key="1">
    <source>
        <dbReference type="SAM" id="MobiDB-lite"/>
    </source>
</evidence>
<dbReference type="GO" id="GO:0006313">
    <property type="term" value="P:DNA transposition"/>
    <property type="evidence" value="ECO:0007669"/>
    <property type="project" value="InterPro"/>
</dbReference>
<dbReference type="InterPro" id="IPR002560">
    <property type="entry name" value="Transposase_DDE"/>
</dbReference>
<sequence length="249" mass="27763">MVRARAPQAVICLDAFHVVSWALKALDKVRARTMTRARIHDRHAMWATPRTPADVTGEQRTSLAEIAVTNQALYWAYLLKEQLREVFRVKGRAGRQPAGGMVVVGVALAHPRVRRAGPEFPDCGPNRVRSGKDVEKVAQKYTKYKPEFRDEVAKLIVESNRSIAEVAREYGLNETTGGGWAKKYRAEHAADEPPLELSERARLRELERRTTGHRAPEFTPRGIKGAKTAVRKPRGSPSRWPAASAATAI</sequence>
<feature type="region of interest" description="Disordered" evidence="1">
    <location>
        <begin position="210"/>
        <end position="249"/>
    </location>
</feature>
<evidence type="ECO:0000313" key="4">
    <source>
        <dbReference type="Proteomes" id="UP000267289"/>
    </source>
</evidence>
<evidence type="ECO:0000259" key="2">
    <source>
        <dbReference type="Pfam" id="PF01610"/>
    </source>
</evidence>